<gene>
    <name evidence="2" type="primary">USP7</name>
    <name evidence="2" type="ORF">CM83_8962</name>
</gene>
<reference evidence="2" key="1">
    <citation type="journal article" date="2014" name="PLoS ONE">
        <title>Transcriptome-Based Identification of ABC Transporters in the Western Tarnished Plant Bug Lygus hesperus.</title>
        <authorList>
            <person name="Hull J.J."/>
            <person name="Chaney K."/>
            <person name="Geib S.M."/>
            <person name="Fabrick J.A."/>
            <person name="Brent C.S."/>
            <person name="Walsh D."/>
            <person name="Lavine L.C."/>
        </authorList>
    </citation>
    <scope>NUCLEOTIDE SEQUENCE</scope>
</reference>
<dbReference type="PANTHER" id="PTHR33939:SF1">
    <property type="entry name" value="DUF4371 DOMAIN-CONTAINING PROTEIN"/>
    <property type="match status" value="1"/>
</dbReference>
<feature type="region of interest" description="Disordered" evidence="1">
    <location>
        <begin position="132"/>
        <end position="153"/>
    </location>
</feature>
<dbReference type="EMBL" id="GBHO01023608">
    <property type="protein sequence ID" value="JAG19996.1"/>
    <property type="molecule type" value="Transcribed_RNA"/>
</dbReference>
<dbReference type="PANTHER" id="PTHR33939">
    <property type="entry name" value="PROTEIN CBG22215"/>
    <property type="match status" value="1"/>
</dbReference>
<dbReference type="InterPro" id="IPR036397">
    <property type="entry name" value="RNaseH_sf"/>
</dbReference>
<feature type="non-terminal residue" evidence="2">
    <location>
        <position position="1"/>
    </location>
</feature>
<evidence type="ECO:0000313" key="2">
    <source>
        <dbReference type="EMBL" id="JAG19996.1"/>
    </source>
</evidence>
<sequence>IQDWLTKNNVEYSHEMKKAELLMKVNSVPSENEFKIDRILRQAGHDVLRLPTFHPQLNPIQRVWGDVRGKVARDCLGPNLSEKTTFLEQCFQEYTPDSWKRYCEHVVKLEKEYERMDDLIDEAMDNFIEDFLEDDSEDDTQEESTEDEEFGEY</sequence>
<evidence type="ECO:0000256" key="1">
    <source>
        <dbReference type="SAM" id="MobiDB-lite"/>
    </source>
</evidence>
<dbReference type="AlphaFoldDB" id="A0A0A9XK19"/>
<name>A0A0A9XK19_LYGHE</name>
<accession>A0A0A9XK19</accession>
<organism evidence="2">
    <name type="scientific">Lygus hesperus</name>
    <name type="common">Western plant bug</name>
    <dbReference type="NCBI Taxonomy" id="30085"/>
    <lineage>
        <taxon>Eukaryota</taxon>
        <taxon>Metazoa</taxon>
        <taxon>Ecdysozoa</taxon>
        <taxon>Arthropoda</taxon>
        <taxon>Hexapoda</taxon>
        <taxon>Insecta</taxon>
        <taxon>Pterygota</taxon>
        <taxon>Neoptera</taxon>
        <taxon>Paraneoptera</taxon>
        <taxon>Hemiptera</taxon>
        <taxon>Heteroptera</taxon>
        <taxon>Panheteroptera</taxon>
        <taxon>Cimicomorpha</taxon>
        <taxon>Miridae</taxon>
        <taxon>Mirini</taxon>
        <taxon>Lygus</taxon>
    </lineage>
</organism>
<proteinExistence type="predicted"/>
<reference evidence="2" key="2">
    <citation type="submission" date="2014-07" db="EMBL/GenBank/DDBJ databases">
        <authorList>
            <person name="Hull J."/>
        </authorList>
    </citation>
    <scope>NUCLEOTIDE SEQUENCE</scope>
</reference>
<dbReference type="Gene3D" id="3.30.420.10">
    <property type="entry name" value="Ribonuclease H-like superfamily/Ribonuclease H"/>
    <property type="match status" value="1"/>
</dbReference>
<keyword evidence="2" id="KW-0378">Hydrolase</keyword>
<dbReference type="GO" id="GO:0016787">
    <property type="term" value="F:hydrolase activity"/>
    <property type="evidence" value="ECO:0007669"/>
    <property type="project" value="UniProtKB-KW"/>
</dbReference>
<dbReference type="GO" id="GO:0003676">
    <property type="term" value="F:nucleic acid binding"/>
    <property type="evidence" value="ECO:0007669"/>
    <property type="project" value="InterPro"/>
</dbReference>
<protein>
    <submittedName>
        <fullName evidence="2">Ubiquitin carboxyl-terminal hydrolase 7</fullName>
    </submittedName>
</protein>